<protein>
    <submittedName>
        <fullName evidence="1">LPS-assembly protein LptD</fullName>
    </submittedName>
</protein>
<dbReference type="AlphaFoldDB" id="A0A7C5L3I4"/>
<dbReference type="PANTHER" id="PTHR30189">
    <property type="entry name" value="LPS-ASSEMBLY PROTEIN"/>
    <property type="match status" value="1"/>
</dbReference>
<dbReference type="InterPro" id="IPR020889">
    <property type="entry name" value="LipoPS_assembly_LptD"/>
</dbReference>
<dbReference type="InterPro" id="IPR050218">
    <property type="entry name" value="LptD"/>
</dbReference>
<evidence type="ECO:0000313" key="1">
    <source>
        <dbReference type="EMBL" id="HHJ64389.1"/>
    </source>
</evidence>
<dbReference type="PANTHER" id="PTHR30189:SF1">
    <property type="entry name" value="LPS-ASSEMBLY PROTEIN LPTD"/>
    <property type="match status" value="1"/>
</dbReference>
<reference evidence="1" key="1">
    <citation type="journal article" date="2020" name="mSystems">
        <title>Genome- and Community-Level Interaction Insights into Carbon Utilization and Element Cycling Functions of Hydrothermarchaeota in Hydrothermal Sediment.</title>
        <authorList>
            <person name="Zhou Z."/>
            <person name="Liu Y."/>
            <person name="Xu W."/>
            <person name="Pan J."/>
            <person name="Luo Z.H."/>
            <person name="Li M."/>
        </authorList>
    </citation>
    <scope>NUCLEOTIDE SEQUENCE [LARGE SCALE GENOMIC DNA]</scope>
    <source>
        <strain evidence="1">HyVt-501</strain>
    </source>
</reference>
<proteinExistence type="inferred from homology"/>
<dbReference type="GO" id="GO:1990351">
    <property type="term" value="C:transporter complex"/>
    <property type="evidence" value="ECO:0007669"/>
    <property type="project" value="TreeGrafter"/>
</dbReference>
<dbReference type="GO" id="GO:0043165">
    <property type="term" value="P:Gram-negative-bacterium-type cell outer membrane assembly"/>
    <property type="evidence" value="ECO:0007669"/>
    <property type="project" value="InterPro"/>
</dbReference>
<accession>A0A7C5L3I4</accession>
<dbReference type="Proteomes" id="UP000885792">
    <property type="component" value="Unassembled WGS sequence"/>
</dbReference>
<comment type="caution">
    <text evidence="1">The sequence shown here is derived from an EMBL/GenBank/DDBJ whole genome shotgun (WGS) entry which is preliminary data.</text>
</comment>
<dbReference type="EMBL" id="DRNB01000206">
    <property type="protein sequence ID" value="HHJ64389.1"/>
    <property type="molecule type" value="Genomic_DNA"/>
</dbReference>
<gene>
    <name evidence="1" type="ORF">ENJ61_05715</name>
</gene>
<dbReference type="GO" id="GO:0009279">
    <property type="term" value="C:cell outer membrane"/>
    <property type="evidence" value="ECO:0007669"/>
    <property type="project" value="InterPro"/>
</dbReference>
<organism evidence="1">
    <name type="scientific">Aquifex aeolicus</name>
    <dbReference type="NCBI Taxonomy" id="63363"/>
    <lineage>
        <taxon>Bacteria</taxon>
        <taxon>Pseudomonadati</taxon>
        <taxon>Aquificota</taxon>
        <taxon>Aquificia</taxon>
        <taxon>Aquificales</taxon>
        <taxon>Aquificaceae</taxon>
        <taxon>Aquifex</taxon>
    </lineage>
</organism>
<sequence>MVRWLTLLLIPFSLLFAVEILSDSLTTQADGSVVAEGNVYVDYGDYLITASRIRYLPKEKKVYAYGKVRVIRKDGTFEVTGSEAYVDLETETGYFLDAQGRFRSFYFQARRVDKTGRDRYRIEDGDVTTCPPDRKEMKLCFWRAQVTDRYVFSFSNSLKFFGVPFAYTPLAVFPVGERRSGLLPPLIGMNTYNSFIYIQPFYWAISQDRDATLTLDYRDRQAKGMSLEYRQAFSPGERMLLRLSYYREPAPPGEWWEGRNRRSFRENRFRLEFSTSSGGWKLGLDLPSDPYFFEDVYFSQRRRTTPYTLSYITYTRSSGDYLLFINLRSYYDLTSDTNRRSLHLLPELSFYHRPRRVGGVYLSLTSSFTNFHREEGLRSRRFLFVPRIDVPLRVVNLNNYLSLSLLNSFYHTGGSWDDRVMTFQLENRLPLFHSLSYGELSLLNVLELVYSFSPENFNNPQFDSFDEVVKENNLKLRWSSSLLRSRRTLAGLFVEGGYNVLESYRFPTDSALVEEKLLPFRIRASLYPFDWLTLTEDLIYDANLNVVARSVSTAHLKMGKLRLRGSYISSRNSRDIRIADQYRVGGEIGLRGLLVGASVTRDNLTGKELYRQLYTGYRGACWTLKLDYRRTYYGVQKGYIREVYLAFNVFNLREFTLPLRRR</sequence>
<name>A0A7C5L3I4_AQUAO</name>
<dbReference type="GO" id="GO:0015920">
    <property type="term" value="P:lipopolysaccharide transport"/>
    <property type="evidence" value="ECO:0007669"/>
    <property type="project" value="InterPro"/>
</dbReference>
<dbReference type="HAMAP" id="MF_01411">
    <property type="entry name" value="LPS_assembly_LptD"/>
    <property type="match status" value="1"/>
</dbReference>